<dbReference type="AlphaFoldDB" id="A0A2A4F121"/>
<protein>
    <recommendedName>
        <fullName evidence="2">DNA-binding protein H-NS-like C-terminal domain-containing protein</fullName>
    </recommendedName>
</protein>
<feature type="region of interest" description="Disordered" evidence="1">
    <location>
        <begin position="128"/>
        <end position="155"/>
    </location>
</feature>
<evidence type="ECO:0000313" key="3">
    <source>
        <dbReference type="EMBL" id="PCE27081.1"/>
    </source>
</evidence>
<evidence type="ECO:0000313" key="4">
    <source>
        <dbReference type="Proteomes" id="UP000218022"/>
    </source>
</evidence>
<dbReference type="Proteomes" id="UP000218022">
    <property type="component" value="Unassembled WGS sequence"/>
</dbReference>
<proteinExistence type="predicted"/>
<name>A0A2A4F121_9BURK</name>
<reference evidence="3 4" key="1">
    <citation type="submission" date="2017-01" db="EMBL/GenBank/DDBJ databases">
        <title>Whole-Genome Shotgun Sequencing of Two beta-Proteobacterial Species in Search of the Bulgecin Biosynthetic Cluster.</title>
        <authorList>
            <person name="Horsman M.E."/>
            <person name="Marous D.R."/>
            <person name="Li R."/>
            <person name="Oliver R.A."/>
            <person name="Byun B."/>
            <person name="Emrich S.J."/>
            <person name="Boggess B."/>
            <person name="Townsend C.A."/>
            <person name="Mobashery S."/>
        </authorList>
    </citation>
    <scope>NUCLEOTIDE SEQUENCE [LARGE SCALE GENOMIC DNA]</scope>
    <source>
        <strain evidence="3 4">ATCC 31363</strain>
    </source>
</reference>
<feature type="compositionally biased region" description="Polar residues" evidence="1">
    <location>
        <begin position="140"/>
        <end position="155"/>
    </location>
</feature>
<evidence type="ECO:0000256" key="1">
    <source>
        <dbReference type="SAM" id="MobiDB-lite"/>
    </source>
</evidence>
<dbReference type="Pfam" id="PF00816">
    <property type="entry name" value="Histone_HNS"/>
    <property type="match status" value="1"/>
</dbReference>
<dbReference type="Gene3D" id="4.10.430.30">
    <property type="match status" value="1"/>
</dbReference>
<feature type="domain" description="DNA-binding protein H-NS-like C-terminal" evidence="2">
    <location>
        <begin position="86"/>
        <end position="125"/>
    </location>
</feature>
<evidence type="ECO:0000259" key="2">
    <source>
        <dbReference type="SMART" id="SM00528"/>
    </source>
</evidence>
<dbReference type="InterPro" id="IPR027444">
    <property type="entry name" value="H-NS_C_dom"/>
</dbReference>
<gene>
    <name evidence="3" type="ORF">BWP39_09860</name>
</gene>
<dbReference type="SUPFAM" id="SSF81273">
    <property type="entry name" value="H-NS histone-like proteins"/>
    <property type="match status" value="1"/>
</dbReference>
<dbReference type="GO" id="GO:0003677">
    <property type="term" value="F:DNA binding"/>
    <property type="evidence" value="ECO:0007669"/>
    <property type="project" value="InterPro"/>
</dbReference>
<sequence length="155" mass="17692">MLLKVFDRTAAKSRRPAVLRMAVSLLRVTSKRNSMTTFEEYKAKIAVLKNELTKERRRCAPQVLKEIHKCIKEFEFDITDVFPESAKFRGRAAPKYFDPASGRTWSGRGRQPAWIRGKPRDLFCLPDSTKAAESDRETQVGLSNVLDNQKSTNAD</sequence>
<accession>A0A2A4F121</accession>
<dbReference type="SMART" id="SM00528">
    <property type="entry name" value="HNS"/>
    <property type="match status" value="1"/>
</dbReference>
<organism evidence="3 4">
    <name type="scientific">Paraburkholderia acidicola</name>
    <dbReference type="NCBI Taxonomy" id="1912599"/>
    <lineage>
        <taxon>Bacteria</taxon>
        <taxon>Pseudomonadati</taxon>
        <taxon>Pseudomonadota</taxon>
        <taxon>Betaproteobacteria</taxon>
        <taxon>Burkholderiales</taxon>
        <taxon>Burkholderiaceae</taxon>
        <taxon>Paraburkholderia</taxon>
    </lineage>
</organism>
<comment type="caution">
    <text evidence="3">The sequence shown here is derived from an EMBL/GenBank/DDBJ whole genome shotgun (WGS) entry which is preliminary data.</text>
</comment>
<dbReference type="EMBL" id="MTZV01000003">
    <property type="protein sequence ID" value="PCE27081.1"/>
    <property type="molecule type" value="Genomic_DNA"/>
</dbReference>